<comment type="subunit">
    <text evidence="9">Part of a complex composed of FtsB, FtsL and FtsQ.</text>
</comment>
<keyword evidence="6 9" id="KW-1133">Transmembrane helix</keyword>
<comment type="similarity">
    <text evidence="9">Belongs to the FtsQ/DivIB family. FtsQ subfamily.</text>
</comment>
<evidence type="ECO:0000256" key="8">
    <source>
        <dbReference type="ARBA" id="ARBA00023306"/>
    </source>
</evidence>
<dbReference type="InterPro" id="IPR045335">
    <property type="entry name" value="FtsQ_C_sf"/>
</dbReference>
<protein>
    <recommendedName>
        <fullName evidence="9">Cell division protein FtsQ</fullName>
    </recommendedName>
</protein>
<dbReference type="GO" id="GO:0051301">
    <property type="term" value="P:cell division"/>
    <property type="evidence" value="ECO:0007669"/>
    <property type="project" value="UniProtKB-KW"/>
</dbReference>
<evidence type="ECO:0000259" key="10">
    <source>
        <dbReference type="PROSITE" id="PS51779"/>
    </source>
</evidence>
<evidence type="ECO:0000256" key="4">
    <source>
        <dbReference type="ARBA" id="ARBA00022618"/>
    </source>
</evidence>
<evidence type="ECO:0000313" key="12">
    <source>
        <dbReference type="Proteomes" id="UP001430954"/>
    </source>
</evidence>
<dbReference type="InterPro" id="IPR013685">
    <property type="entry name" value="POTRA_FtsQ_type"/>
</dbReference>
<dbReference type="InterPro" id="IPR034746">
    <property type="entry name" value="POTRA"/>
</dbReference>
<feature type="domain" description="POTRA" evidence="10">
    <location>
        <begin position="34"/>
        <end position="103"/>
    </location>
</feature>
<keyword evidence="4 9" id="KW-0132">Cell division</keyword>
<evidence type="ECO:0000256" key="7">
    <source>
        <dbReference type="ARBA" id="ARBA00023136"/>
    </source>
</evidence>
<evidence type="ECO:0000256" key="2">
    <source>
        <dbReference type="ARBA" id="ARBA00022475"/>
    </source>
</evidence>
<keyword evidence="2 9" id="KW-1003">Cell membrane</keyword>
<dbReference type="InterPro" id="IPR026579">
    <property type="entry name" value="FtsQ"/>
</dbReference>
<dbReference type="PANTHER" id="PTHR35851:SF1">
    <property type="entry name" value="CELL DIVISION PROTEIN FTSQ"/>
    <property type="match status" value="1"/>
</dbReference>
<evidence type="ECO:0000256" key="6">
    <source>
        <dbReference type="ARBA" id="ARBA00022989"/>
    </source>
</evidence>
<dbReference type="Gene3D" id="3.40.50.11690">
    <property type="entry name" value="Cell division protein FtsQ/DivIB"/>
    <property type="match status" value="1"/>
</dbReference>
<proteinExistence type="inferred from homology"/>
<comment type="caution">
    <text evidence="11">The sequence shown here is derived from an EMBL/GenBank/DDBJ whole genome shotgun (WGS) entry which is preliminary data.</text>
</comment>
<dbReference type="HAMAP" id="MF_00911">
    <property type="entry name" value="FtsQ_subfam"/>
    <property type="match status" value="1"/>
</dbReference>
<dbReference type="Proteomes" id="UP001430954">
    <property type="component" value="Unassembled WGS sequence"/>
</dbReference>
<comment type="function">
    <text evidence="9">Essential cell division protein. May link together the upstream cell division proteins, which are predominantly cytoplasmic, with the downstream cell division proteins, which are predominantly periplasmic. May control correct divisome assembly.</text>
</comment>
<keyword evidence="7 9" id="KW-0472">Membrane</keyword>
<keyword evidence="8 9" id="KW-0131">Cell cycle</keyword>
<dbReference type="EMBL" id="JAINZW010000001">
    <property type="protein sequence ID" value="MBZ4038472.1"/>
    <property type="molecule type" value="Genomic_DNA"/>
</dbReference>
<dbReference type="PROSITE" id="PS51779">
    <property type="entry name" value="POTRA"/>
    <property type="match status" value="1"/>
</dbReference>
<dbReference type="RefSeq" id="WP_223674655.1">
    <property type="nucleotide sequence ID" value="NZ_JAINZW010000001.1"/>
</dbReference>
<dbReference type="Pfam" id="PF08478">
    <property type="entry name" value="POTRA_1"/>
    <property type="match status" value="1"/>
</dbReference>
<evidence type="ECO:0000256" key="1">
    <source>
        <dbReference type="ARBA" id="ARBA00004370"/>
    </source>
</evidence>
<dbReference type="Gene3D" id="3.10.20.310">
    <property type="entry name" value="membrane protein fhac"/>
    <property type="match status" value="1"/>
</dbReference>
<accession>A0ABS7T3N4</accession>
<evidence type="ECO:0000256" key="3">
    <source>
        <dbReference type="ARBA" id="ARBA00022519"/>
    </source>
</evidence>
<evidence type="ECO:0000256" key="9">
    <source>
        <dbReference type="HAMAP-Rule" id="MF_00911"/>
    </source>
</evidence>
<comment type="subcellular location">
    <subcellularLocation>
        <location evidence="9">Cell inner membrane</location>
        <topology evidence="9">Single-pass type II membrane protein</topology>
    </subcellularLocation>
    <subcellularLocation>
        <location evidence="1">Membrane</location>
    </subcellularLocation>
    <text evidence="9">Localizes to the division septum.</text>
</comment>
<dbReference type="Pfam" id="PF03799">
    <property type="entry name" value="FtsQ_DivIB_C"/>
    <property type="match status" value="1"/>
</dbReference>
<sequence>MSALLRLLGWLLAVSLVVLPVVAVINGWVGSERWPLQRLRATGTFERVDEARLREVLVPHAREGFFAVDLDAAQAAVAALPWVESAEVRKRWPDVLEVTVTEHRPFARWGEDRLLSEQGRLFPVSGIEVPTGLPNLFGPESRVQDVVELYNESRTLMAGAGLQVRDVALDARGSWTLGLEGGTEVVVGRAEARARIARFVRLVPQLLAQPTQRLSRADLRYTNGFALTWEAVEPQPEPVDEGASVGAVSTAFAFRTTPAPGIPSPAAASKALS</sequence>
<keyword evidence="3 9" id="KW-0997">Cell inner membrane</keyword>
<gene>
    <name evidence="9" type="primary">ftsQ</name>
    <name evidence="11" type="ORF">K6753_02830</name>
</gene>
<keyword evidence="12" id="KW-1185">Reference proteome</keyword>
<name>A0ABS7T3N4_9GAMM</name>
<evidence type="ECO:0000313" key="11">
    <source>
        <dbReference type="EMBL" id="MBZ4038472.1"/>
    </source>
</evidence>
<dbReference type="InterPro" id="IPR005548">
    <property type="entry name" value="Cell_div_FtsQ/DivIB_C"/>
</dbReference>
<evidence type="ECO:0000256" key="5">
    <source>
        <dbReference type="ARBA" id="ARBA00022692"/>
    </source>
</evidence>
<organism evidence="11 12">
    <name type="scientific">Novilysobacter selenitireducens</name>
    <dbReference type="NCBI Taxonomy" id="2872639"/>
    <lineage>
        <taxon>Bacteria</taxon>
        <taxon>Pseudomonadati</taxon>
        <taxon>Pseudomonadota</taxon>
        <taxon>Gammaproteobacteria</taxon>
        <taxon>Lysobacterales</taxon>
        <taxon>Lysobacteraceae</taxon>
        <taxon>Novilysobacter</taxon>
    </lineage>
</organism>
<reference evidence="11 12" key="1">
    <citation type="submission" date="2021-09" db="EMBL/GenBank/DDBJ databases">
        <title>Lysobacter sp. 13A isolated from the river sediment.</title>
        <authorList>
            <person name="Liu H."/>
            <person name="Li S."/>
            <person name="Mao S."/>
        </authorList>
    </citation>
    <scope>NUCLEOTIDE SEQUENCE [LARGE SCALE GENOMIC DNA]</scope>
    <source>
        <strain evidence="11 12">13A</strain>
    </source>
</reference>
<keyword evidence="5 9" id="KW-0812">Transmembrane</keyword>
<dbReference type="PANTHER" id="PTHR35851">
    <property type="entry name" value="CELL DIVISION PROTEIN FTSQ"/>
    <property type="match status" value="1"/>
</dbReference>